<sequence>MFRRYGFKWTIPETLQLQREYELLNLPIQDIAYIHKRSEKAILFKVEKEGFNIDHTSSYRVCSTSLNLGTILTFSLMGICLVSSYVSNIGLKDFYPI</sequence>
<name>A0A6C0CPP4_9ZZZZ</name>
<organism evidence="2">
    <name type="scientific">viral metagenome</name>
    <dbReference type="NCBI Taxonomy" id="1070528"/>
    <lineage>
        <taxon>unclassified sequences</taxon>
        <taxon>metagenomes</taxon>
        <taxon>organismal metagenomes</taxon>
    </lineage>
</organism>
<keyword evidence="1" id="KW-1133">Transmembrane helix</keyword>
<accession>A0A6C0CPP4</accession>
<protein>
    <submittedName>
        <fullName evidence="2">Uncharacterized protein</fullName>
    </submittedName>
</protein>
<evidence type="ECO:0000313" key="2">
    <source>
        <dbReference type="EMBL" id="QHT05415.1"/>
    </source>
</evidence>
<evidence type="ECO:0000256" key="1">
    <source>
        <dbReference type="SAM" id="Phobius"/>
    </source>
</evidence>
<feature type="transmembrane region" description="Helical" evidence="1">
    <location>
        <begin position="66"/>
        <end position="86"/>
    </location>
</feature>
<keyword evidence="1" id="KW-0472">Membrane</keyword>
<proteinExistence type="predicted"/>
<dbReference type="EMBL" id="MN739454">
    <property type="protein sequence ID" value="QHT05415.1"/>
    <property type="molecule type" value="Genomic_DNA"/>
</dbReference>
<keyword evidence="1" id="KW-0812">Transmembrane</keyword>
<dbReference type="AlphaFoldDB" id="A0A6C0CPP4"/>
<reference evidence="2" key="1">
    <citation type="journal article" date="2020" name="Nature">
        <title>Giant virus diversity and host interactions through global metagenomics.</title>
        <authorList>
            <person name="Schulz F."/>
            <person name="Roux S."/>
            <person name="Paez-Espino D."/>
            <person name="Jungbluth S."/>
            <person name="Walsh D.A."/>
            <person name="Denef V.J."/>
            <person name="McMahon K.D."/>
            <person name="Konstantinidis K.T."/>
            <person name="Eloe-Fadrosh E.A."/>
            <person name="Kyrpides N.C."/>
            <person name="Woyke T."/>
        </authorList>
    </citation>
    <scope>NUCLEOTIDE SEQUENCE</scope>
    <source>
        <strain evidence="2">GVMAG-M-3300021375-17</strain>
    </source>
</reference>